<protein>
    <submittedName>
        <fullName evidence="1">Uncharacterized protein</fullName>
    </submittedName>
</protein>
<comment type="caution">
    <text evidence="1">The sequence shown here is derived from an EMBL/GenBank/DDBJ whole genome shotgun (WGS) entry which is preliminary data.</text>
</comment>
<organism evidence="1">
    <name type="scientific">Tanacetum cinerariifolium</name>
    <name type="common">Dalmatian daisy</name>
    <name type="synonym">Chrysanthemum cinerariifolium</name>
    <dbReference type="NCBI Taxonomy" id="118510"/>
    <lineage>
        <taxon>Eukaryota</taxon>
        <taxon>Viridiplantae</taxon>
        <taxon>Streptophyta</taxon>
        <taxon>Embryophyta</taxon>
        <taxon>Tracheophyta</taxon>
        <taxon>Spermatophyta</taxon>
        <taxon>Magnoliopsida</taxon>
        <taxon>eudicotyledons</taxon>
        <taxon>Gunneridae</taxon>
        <taxon>Pentapetalae</taxon>
        <taxon>asterids</taxon>
        <taxon>campanulids</taxon>
        <taxon>Asterales</taxon>
        <taxon>Asteraceae</taxon>
        <taxon>Asteroideae</taxon>
        <taxon>Anthemideae</taxon>
        <taxon>Anthemidinae</taxon>
        <taxon>Tanacetum</taxon>
    </lineage>
</organism>
<dbReference type="EMBL" id="BKCJ010001896">
    <property type="protein sequence ID" value="GEU44805.1"/>
    <property type="molecule type" value="Genomic_DNA"/>
</dbReference>
<gene>
    <name evidence="1" type="ORF">Tci_016783</name>
</gene>
<dbReference type="AlphaFoldDB" id="A0A6L2K9U8"/>
<proteinExistence type="predicted"/>
<sequence>MKVDFQRRKIAEEVKQRDLNNLTSNVLIPLDSWTSGLLVFRLPLSVRITKVIEGEFKKIKVIKVEDVSLTYDTPLEIFNMEVSRLSRMDNDLFTYEVKVANIPCNLIMNDDSKNEVDDDMGGDYEIELTDKESYDDEKEIA</sequence>
<accession>A0A6L2K9U8</accession>
<reference evidence="1" key="1">
    <citation type="journal article" date="2019" name="Sci. Rep.">
        <title>Draft genome of Tanacetum cinerariifolium, the natural source of mosquito coil.</title>
        <authorList>
            <person name="Yamashiro T."/>
            <person name="Shiraishi A."/>
            <person name="Satake H."/>
            <person name="Nakayama K."/>
        </authorList>
    </citation>
    <scope>NUCLEOTIDE SEQUENCE</scope>
</reference>
<name>A0A6L2K9U8_TANCI</name>
<evidence type="ECO:0000313" key="1">
    <source>
        <dbReference type="EMBL" id="GEU44805.1"/>
    </source>
</evidence>